<evidence type="ECO:0000313" key="3">
    <source>
        <dbReference type="EMBL" id="KKQ35688.1"/>
    </source>
</evidence>
<dbReference type="InterPro" id="IPR050742">
    <property type="entry name" value="Helicase_Restrict-Modif_Enz"/>
</dbReference>
<dbReference type="InterPro" id="IPR045572">
    <property type="entry name" value="RE_endonuc_C"/>
</dbReference>
<dbReference type="PANTHER" id="PTHR47396:SF1">
    <property type="entry name" value="ATP-DEPENDENT HELICASE IRC3-RELATED"/>
    <property type="match status" value="1"/>
</dbReference>
<dbReference type="Pfam" id="PF19778">
    <property type="entry name" value="RE_endonuc"/>
    <property type="match status" value="1"/>
</dbReference>
<dbReference type="GO" id="GO:0005524">
    <property type="term" value="F:ATP binding"/>
    <property type="evidence" value="ECO:0007669"/>
    <property type="project" value="InterPro"/>
</dbReference>
<name>A0A0G0GXJ0_9BACT</name>
<dbReference type="STRING" id="1618545.US53_C0073G0005"/>
<dbReference type="Proteomes" id="UP000034591">
    <property type="component" value="Unassembled WGS sequence"/>
</dbReference>
<dbReference type="InterPro" id="IPR006935">
    <property type="entry name" value="Helicase/UvrB_N"/>
</dbReference>
<gene>
    <name evidence="3" type="ORF">US53_C0073G0005</name>
</gene>
<dbReference type="InterPro" id="IPR027417">
    <property type="entry name" value="P-loop_NTPase"/>
</dbReference>
<protein>
    <submittedName>
        <fullName evidence="3">Type III restriction enzyme, res subunit</fullName>
    </submittedName>
</protein>
<accession>A0A0G0GXJ0</accession>
<dbReference type="PATRIC" id="fig|1618545.3.peg.891"/>
<sequence>MSMNITDKLTKELSLRKPQEFSLVKLDAILSGVKLGKFDTAFPSFTFALATGVGKTRLMAAMIAYLYYTKGLKDFFILTPGETIYTKTIDNFTPSSKKYVLDGLTDFPMFNLITGDNYTYANFGNQLFDAVNIYVFNIQKIFNERTDVEFRFHRYQETLGSSFAELLQQKDLVILMDESHRYRGVKSIKAINHLKPELGLEFTATPISNNVVYSYTLGDAINDSKKALESRHNGNGAKGGYIKIPYVIARSDDYTYKGDLELVKLEDGIRRHREKKVLIEEYCKNNKLPFVLPVTLLTTKNIQHAKDVKALIESDSFFDGYYKDKTLLVTSESEVESINQLLRLEEPYPVNKNEIVIHVDKLKEGWDVKNVYTIIPFRASISKTLIEQTIGRGLRLPFGELTGVEELDSLDIISHDNFARVVAVAHEVAEGLGVKKAEKKEELKTVEIKPVENKKLWVKVPLVEAKVYSSNKLEFFPIKLRLEELKKIKPRLIKADIVSRQTEDAGEVVVKEEIDPVNRIVRLIIMEMSEFDISFKAVLQKLVKHYLDQLQVTDKELSKLVKLHEQTILNDILPQLQGRLQEQTQIKFGVLNEELPFEPYLKVVKASAVLLDKDEVSEAESRGNIIEGYNKSVYPAYVFDSTQEKLLADSLEKDKTVTSWVRLRNGQLPIRYIYGNYNPDFIVERKDANYLVEVKDKSKLDKKDPEVIEKAKQAEEWCKIASGATKKKWVYKLLPHTAVSRINSFDAIISSAYKIEVA</sequence>
<proteinExistence type="predicted"/>
<organism evidence="3 4">
    <name type="scientific">Candidatus Woesebacteria bacterium GW2011_GWA1_37_7</name>
    <dbReference type="NCBI Taxonomy" id="1618545"/>
    <lineage>
        <taxon>Bacteria</taxon>
        <taxon>Candidatus Woeseibacteriota</taxon>
    </lineage>
</organism>
<evidence type="ECO:0000259" key="2">
    <source>
        <dbReference type="Pfam" id="PF19778"/>
    </source>
</evidence>
<dbReference type="GO" id="GO:0005829">
    <property type="term" value="C:cytosol"/>
    <property type="evidence" value="ECO:0007669"/>
    <property type="project" value="TreeGrafter"/>
</dbReference>
<comment type="caution">
    <text evidence="3">The sequence shown here is derived from an EMBL/GenBank/DDBJ whole genome shotgun (WGS) entry which is preliminary data.</text>
</comment>
<dbReference type="AlphaFoldDB" id="A0A0G0GXJ0"/>
<dbReference type="Gene3D" id="3.40.50.300">
    <property type="entry name" value="P-loop containing nucleotide triphosphate hydrolases"/>
    <property type="match status" value="2"/>
</dbReference>
<dbReference type="PANTHER" id="PTHR47396">
    <property type="entry name" value="TYPE I RESTRICTION ENZYME ECOKI R PROTEIN"/>
    <property type="match status" value="1"/>
</dbReference>
<dbReference type="GO" id="GO:0015668">
    <property type="term" value="F:type III site-specific deoxyribonuclease activity"/>
    <property type="evidence" value="ECO:0007669"/>
    <property type="project" value="InterPro"/>
</dbReference>
<feature type="domain" description="Type III restriction enzyme C-terminal endonuclease" evidence="2">
    <location>
        <begin position="630"/>
        <end position="716"/>
    </location>
</feature>
<dbReference type="SUPFAM" id="SSF52540">
    <property type="entry name" value="P-loop containing nucleoside triphosphate hydrolases"/>
    <property type="match status" value="2"/>
</dbReference>
<evidence type="ECO:0000313" key="4">
    <source>
        <dbReference type="Proteomes" id="UP000034591"/>
    </source>
</evidence>
<dbReference type="GO" id="GO:0003677">
    <property type="term" value="F:DNA binding"/>
    <property type="evidence" value="ECO:0007669"/>
    <property type="project" value="InterPro"/>
</dbReference>
<feature type="domain" description="Helicase/UvrB N-terminal" evidence="1">
    <location>
        <begin position="34"/>
        <end position="207"/>
    </location>
</feature>
<evidence type="ECO:0000259" key="1">
    <source>
        <dbReference type="Pfam" id="PF04851"/>
    </source>
</evidence>
<reference evidence="3 4" key="1">
    <citation type="journal article" date="2015" name="Nature">
        <title>rRNA introns, odd ribosomes, and small enigmatic genomes across a large radiation of phyla.</title>
        <authorList>
            <person name="Brown C.T."/>
            <person name="Hug L.A."/>
            <person name="Thomas B.C."/>
            <person name="Sharon I."/>
            <person name="Castelle C.J."/>
            <person name="Singh A."/>
            <person name="Wilkins M.J."/>
            <person name="Williams K.H."/>
            <person name="Banfield J.F."/>
        </authorList>
    </citation>
    <scope>NUCLEOTIDE SEQUENCE [LARGE SCALE GENOMIC DNA]</scope>
</reference>
<dbReference type="EMBL" id="LBTI01000073">
    <property type="protein sequence ID" value="KKQ35688.1"/>
    <property type="molecule type" value="Genomic_DNA"/>
</dbReference>
<dbReference type="Pfam" id="PF04851">
    <property type="entry name" value="ResIII"/>
    <property type="match status" value="1"/>
</dbReference>